<evidence type="ECO:0000256" key="1">
    <source>
        <dbReference type="SAM" id="SignalP"/>
    </source>
</evidence>
<dbReference type="AlphaFoldDB" id="A0A0N5BZJ6"/>
<feature type="signal peptide" evidence="1">
    <location>
        <begin position="1"/>
        <end position="23"/>
    </location>
</feature>
<evidence type="ECO:0000313" key="2">
    <source>
        <dbReference type="Proteomes" id="UP000046392"/>
    </source>
</evidence>
<accession>A0A0N5BZJ6</accession>
<evidence type="ECO:0000313" key="3">
    <source>
        <dbReference type="WBParaSite" id="SPAL_0001118700.1"/>
    </source>
</evidence>
<protein>
    <submittedName>
        <fullName evidence="3">Uncharacterized protein</fullName>
    </submittedName>
</protein>
<reference evidence="3" key="1">
    <citation type="submission" date="2017-02" db="UniProtKB">
        <authorList>
            <consortium name="WormBaseParasite"/>
        </authorList>
    </citation>
    <scope>IDENTIFICATION</scope>
</reference>
<keyword evidence="2" id="KW-1185">Reference proteome</keyword>
<dbReference type="WBParaSite" id="SPAL_0001118700.1">
    <property type="protein sequence ID" value="SPAL_0001118700.1"/>
    <property type="gene ID" value="SPAL_0001118700"/>
</dbReference>
<dbReference type="Proteomes" id="UP000046392">
    <property type="component" value="Unplaced"/>
</dbReference>
<feature type="chain" id="PRO_5005895358" evidence="1">
    <location>
        <begin position="24"/>
        <end position="377"/>
    </location>
</feature>
<organism evidence="2 3">
    <name type="scientific">Strongyloides papillosus</name>
    <name type="common">Intestinal threadworm</name>
    <dbReference type="NCBI Taxonomy" id="174720"/>
    <lineage>
        <taxon>Eukaryota</taxon>
        <taxon>Metazoa</taxon>
        <taxon>Ecdysozoa</taxon>
        <taxon>Nematoda</taxon>
        <taxon>Chromadorea</taxon>
        <taxon>Rhabditida</taxon>
        <taxon>Tylenchina</taxon>
        <taxon>Panagrolaimomorpha</taxon>
        <taxon>Strongyloidoidea</taxon>
        <taxon>Strongyloididae</taxon>
        <taxon>Strongyloides</taxon>
    </lineage>
</organism>
<name>A0A0N5BZJ6_STREA</name>
<proteinExistence type="predicted"/>
<keyword evidence="1" id="KW-0732">Signal</keyword>
<sequence>MKLPLLFLLPIILLISFIEFSFAINDQTIEPFCKTCSTPMIYTTMHYNPTTCTPSTKVTTCTPSTKVTTCTPSTKVTTCTPSTKVTTCTPSTKVTTCTPSTKVTTCTTKTAATLKAINQQNVFTNIVYFNNPPIEHVLKQTNIKKTKKPYRKICNLPQKTCTEIKEEFRRGKKLPYSIFDVRGEGLKSNPEDLNLYTYATLNINPIASVIKCPGDALFRHTTGIRWIPNPNEKYRQLSYDKNRLSYMIVAPDNRRKFRVNCGKIKTMPEDENSVITWNYNINVTENTYIFDIDIPANYEGSIRCSSDEKHKEGYALIFVVTSLNEWKGPTIERPQRERQINENSKIYPGEIVFIYSKKTVEDIEGLVFEPLCVRRVV</sequence>